<name>A0A5J6WS49_MORMI</name>
<reference evidence="1 2" key="1">
    <citation type="submission" date="2019-09" db="EMBL/GenBank/DDBJ databases">
        <title>Hybrid Assembly of the complete Genome of the Deep-Sea Bacterium Moritella marina from long Nanopore and Illumina reads.</title>
        <authorList>
            <person name="Magin S."/>
            <person name="Georgoulis A."/>
            <person name="Papadimitriou K."/>
            <person name="Iliakis G."/>
            <person name="Vorgias C.E."/>
        </authorList>
    </citation>
    <scope>NUCLEOTIDE SEQUENCE [LARGE SCALE GENOMIC DNA]</scope>
    <source>
        <strain evidence="1 2">MP-1</strain>
    </source>
</reference>
<keyword evidence="2" id="KW-1185">Reference proteome</keyword>
<dbReference type="Proteomes" id="UP000327424">
    <property type="component" value="Chromosome"/>
</dbReference>
<dbReference type="Pfam" id="PF22098">
    <property type="entry name" value="DUF6942"/>
    <property type="match status" value="1"/>
</dbReference>
<dbReference type="EMBL" id="CP044399">
    <property type="protein sequence ID" value="QFI40254.1"/>
    <property type="molecule type" value="Genomic_DNA"/>
</dbReference>
<gene>
    <name evidence="1" type="ORF">FR932_09290</name>
</gene>
<organism evidence="1 2">
    <name type="scientific">Moritella marina ATCC 15381</name>
    <dbReference type="NCBI Taxonomy" id="1202962"/>
    <lineage>
        <taxon>Bacteria</taxon>
        <taxon>Pseudomonadati</taxon>
        <taxon>Pseudomonadota</taxon>
        <taxon>Gammaproteobacteria</taxon>
        <taxon>Alteromonadales</taxon>
        <taxon>Moritellaceae</taxon>
        <taxon>Moritella</taxon>
    </lineage>
</organism>
<sequence>MTNKGLGCAEFTLAVYLANTPNMLEYQGISSVNSLVSGEVNAIGQACGNGWRKVFNVYAKLLYALNADHFDFAKKAPNWQQYRDGYLLQAGSATALLFSPPKLDDNPHTLHIICGRTYAKDLLASGQLQANLIWLDDEFAIDVKNRLIVCPYFDYRQLSNIKIERLSVMLSGIVN</sequence>
<protein>
    <submittedName>
        <fullName evidence="1">Uncharacterized protein</fullName>
    </submittedName>
</protein>
<evidence type="ECO:0000313" key="2">
    <source>
        <dbReference type="Proteomes" id="UP000327424"/>
    </source>
</evidence>
<dbReference type="AlphaFoldDB" id="A0A5J6WS49"/>
<proteinExistence type="predicted"/>
<dbReference type="KEGG" id="mmaa:FR932_09290"/>
<accession>A0A5J6WS49</accession>
<dbReference type="InterPro" id="IPR054222">
    <property type="entry name" value="DUF6942"/>
</dbReference>
<dbReference type="OrthoDB" id="6077837at2"/>
<dbReference type="RefSeq" id="WP_019441798.1">
    <property type="nucleotide sequence ID" value="NZ_ALOE01000022.1"/>
</dbReference>
<evidence type="ECO:0000313" key="1">
    <source>
        <dbReference type="EMBL" id="QFI40254.1"/>
    </source>
</evidence>